<protein>
    <submittedName>
        <fullName evidence="3">Uncharacterized protein</fullName>
    </submittedName>
</protein>
<gene>
    <name evidence="3" type="ORF">ABS362_07820</name>
</gene>
<keyword evidence="2" id="KW-0472">Membrane</keyword>
<organism evidence="3 4">
    <name type="scientific">Pontibacter populi</name>
    <dbReference type="NCBI Taxonomy" id="890055"/>
    <lineage>
        <taxon>Bacteria</taxon>
        <taxon>Pseudomonadati</taxon>
        <taxon>Bacteroidota</taxon>
        <taxon>Cytophagia</taxon>
        <taxon>Cytophagales</taxon>
        <taxon>Hymenobacteraceae</taxon>
        <taxon>Pontibacter</taxon>
    </lineage>
</organism>
<name>A0ABV1RST6_9BACT</name>
<dbReference type="RefSeq" id="WP_350411843.1">
    <property type="nucleotide sequence ID" value="NZ_JBEOKT010000005.1"/>
</dbReference>
<evidence type="ECO:0000313" key="4">
    <source>
        <dbReference type="Proteomes" id="UP001476807"/>
    </source>
</evidence>
<evidence type="ECO:0000256" key="2">
    <source>
        <dbReference type="SAM" id="Phobius"/>
    </source>
</evidence>
<feature type="region of interest" description="Disordered" evidence="1">
    <location>
        <begin position="163"/>
        <end position="186"/>
    </location>
</feature>
<sequence length="186" mass="21230">MPLSQNWRTASCNAVMAGAGLVVLIIAYNLIPFNGQMRYLYTMDQVVQKEAIAMQPLQQISEVGENASASEFVPKVEAGIKLWEETEVMLEEIEDVDGKEKDRVLVLLDYVRLRKKSYEMLRDDLKNGRELLNPQQQQVLWAIDGYVNALREGKESEVVDKRFREEPELSQEENEVPVNISGTDKP</sequence>
<proteinExistence type="predicted"/>
<accession>A0ABV1RST6</accession>
<keyword evidence="2" id="KW-1133">Transmembrane helix</keyword>
<keyword evidence="2" id="KW-0812">Transmembrane</keyword>
<evidence type="ECO:0000313" key="3">
    <source>
        <dbReference type="EMBL" id="MER2997449.1"/>
    </source>
</evidence>
<keyword evidence="4" id="KW-1185">Reference proteome</keyword>
<comment type="caution">
    <text evidence="3">The sequence shown here is derived from an EMBL/GenBank/DDBJ whole genome shotgun (WGS) entry which is preliminary data.</text>
</comment>
<evidence type="ECO:0000256" key="1">
    <source>
        <dbReference type="SAM" id="MobiDB-lite"/>
    </source>
</evidence>
<feature type="transmembrane region" description="Helical" evidence="2">
    <location>
        <begin position="12"/>
        <end position="31"/>
    </location>
</feature>
<dbReference type="EMBL" id="JBEOKT010000005">
    <property type="protein sequence ID" value="MER2997449.1"/>
    <property type="molecule type" value="Genomic_DNA"/>
</dbReference>
<dbReference type="Proteomes" id="UP001476807">
    <property type="component" value="Unassembled WGS sequence"/>
</dbReference>
<reference evidence="3 4" key="1">
    <citation type="submission" date="2024-06" db="EMBL/GenBank/DDBJ databases">
        <title>Pontibacter populi HYL7-15.</title>
        <authorList>
            <person name="Kim M.K."/>
        </authorList>
    </citation>
    <scope>NUCLEOTIDE SEQUENCE [LARGE SCALE GENOMIC DNA]</scope>
    <source>
        <strain evidence="3 4">HYL7-15</strain>
    </source>
</reference>